<sequence length="80" mass="8635">RAVTAAEQVANGDLTHTIEVDGEDEVTRLLRALAMMQVNLREAMRHIGSYRTLAGNVGLRGTPQGNSPGHSAGRPTDRRL</sequence>
<dbReference type="GO" id="GO:0016301">
    <property type="term" value="F:kinase activity"/>
    <property type="evidence" value="ECO:0007669"/>
    <property type="project" value="UniProtKB-KW"/>
</dbReference>
<dbReference type="PROSITE" id="PS50885">
    <property type="entry name" value="HAMP"/>
    <property type="match status" value="1"/>
</dbReference>
<evidence type="ECO:0000313" key="4">
    <source>
        <dbReference type="Proteomes" id="UP000005466"/>
    </source>
</evidence>
<dbReference type="InterPro" id="IPR003660">
    <property type="entry name" value="HAMP_dom"/>
</dbReference>
<accession>F3CFT5</accession>
<dbReference type="EMBL" id="ADWY01002387">
    <property type="protein sequence ID" value="EGH18127.1"/>
    <property type="molecule type" value="Genomic_DNA"/>
</dbReference>
<dbReference type="GO" id="GO:0007165">
    <property type="term" value="P:signal transduction"/>
    <property type="evidence" value="ECO:0007669"/>
    <property type="project" value="InterPro"/>
</dbReference>
<feature type="non-terminal residue" evidence="3">
    <location>
        <position position="1"/>
    </location>
</feature>
<dbReference type="Pfam" id="PF00672">
    <property type="entry name" value="HAMP"/>
    <property type="match status" value="1"/>
</dbReference>
<dbReference type="CDD" id="cd06225">
    <property type="entry name" value="HAMP"/>
    <property type="match status" value="1"/>
</dbReference>
<evidence type="ECO:0000259" key="2">
    <source>
        <dbReference type="PROSITE" id="PS50885"/>
    </source>
</evidence>
<dbReference type="AlphaFoldDB" id="F3CFT5"/>
<dbReference type="Proteomes" id="UP000005466">
    <property type="component" value="Unassembled WGS sequence"/>
</dbReference>
<evidence type="ECO:0000313" key="3">
    <source>
        <dbReference type="EMBL" id="EGH18127.1"/>
    </source>
</evidence>
<keyword evidence="3" id="KW-0808">Transferase</keyword>
<dbReference type="HOGENOM" id="CLU_2595766_0_0_6"/>
<name>F3CFT5_PSESG</name>
<dbReference type="BioCyc" id="PSYR875330:G11XH-6618-MONOMER"/>
<feature type="domain" description="HAMP" evidence="2">
    <location>
        <begin position="1"/>
        <end position="45"/>
    </location>
</feature>
<dbReference type="SUPFAM" id="SSF158472">
    <property type="entry name" value="HAMP domain-like"/>
    <property type="match status" value="1"/>
</dbReference>
<feature type="region of interest" description="Disordered" evidence="1">
    <location>
        <begin position="58"/>
        <end position="80"/>
    </location>
</feature>
<comment type="caution">
    <text evidence="3">The sequence shown here is derived from an EMBL/GenBank/DDBJ whole genome shotgun (WGS) entry which is preliminary data.</text>
</comment>
<proteinExistence type="predicted"/>
<reference evidence="3 4" key="1">
    <citation type="journal article" date="2011" name="PLoS Pathog.">
        <title>Dynamic evolution of pathogenicity revealed by sequencing and comparative genomics of 19 Pseudomonas syringae isolates.</title>
        <authorList>
            <person name="Baltrus D.A."/>
            <person name="Nishimura M.T."/>
            <person name="Romanchuk A."/>
            <person name="Chang J.H."/>
            <person name="Mukhtar M.S."/>
            <person name="Cherkis K."/>
            <person name="Roach J."/>
            <person name="Grant S.R."/>
            <person name="Jones C.D."/>
            <person name="Dangl J.L."/>
        </authorList>
    </citation>
    <scope>NUCLEOTIDE SEQUENCE [LARGE SCALE GENOMIC DNA]</scope>
    <source>
        <strain evidence="4">race 4</strain>
    </source>
</reference>
<protein>
    <submittedName>
        <fullName evidence="3">Histidine kinase, HAMP region: chemotaxis sensory transducer</fullName>
    </submittedName>
</protein>
<keyword evidence="3" id="KW-0418">Kinase</keyword>
<organism evidence="3 4">
    <name type="scientific">Pseudomonas savastanoi pv. glycinea str. race 4</name>
    <dbReference type="NCBI Taxonomy" id="875330"/>
    <lineage>
        <taxon>Bacteria</taxon>
        <taxon>Pseudomonadati</taxon>
        <taxon>Pseudomonadota</taxon>
        <taxon>Gammaproteobacteria</taxon>
        <taxon>Pseudomonadales</taxon>
        <taxon>Pseudomonadaceae</taxon>
        <taxon>Pseudomonas</taxon>
    </lineage>
</organism>
<dbReference type="GO" id="GO:0016020">
    <property type="term" value="C:membrane"/>
    <property type="evidence" value="ECO:0007669"/>
    <property type="project" value="InterPro"/>
</dbReference>
<dbReference type="Gene3D" id="1.10.8.500">
    <property type="entry name" value="HAMP domain in histidine kinase"/>
    <property type="match status" value="1"/>
</dbReference>
<gene>
    <name evidence="3" type="ORF">Pgy4_34776</name>
</gene>
<evidence type="ECO:0000256" key="1">
    <source>
        <dbReference type="SAM" id="MobiDB-lite"/>
    </source>
</evidence>